<dbReference type="SMART" id="SM01088">
    <property type="entry name" value="Col_cuticle_N"/>
    <property type="match status" value="1"/>
</dbReference>
<evidence type="ECO:0000259" key="3">
    <source>
        <dbReference type="SMART" id="SM01088"/>
    </source>
</evidence>
<dbReference type="Gene3D" id="1.20.5.320">
    <property type="entry name" value="6-Phosphogluconate Dehydrogenase, domain 3"/>
    <property type="match status" value="1"/>
</dbReference>
<keyword evidence="2" id="KW-0812">Transmembrane</keyword>
<dbReference type="PANTHER" id="PTHR24637">
    <property type="entry name" value="COLLAGEN"/>
    <property type="match status" value="1"/>
</dbReference>
<dbReference type="Pfam" id="PF01484">
    <property type="entry name" value="Col_cuticle_N"/>
    <property type="match status" value="1"/>
</dbReference>
<dbReference type="AlphaFoldDB" id="A0A2G9ULP6"/>
<evidence type="ECO:0000256" key="2">
    <source>
        <dbReference type="SAM" id="Phobius"/>
    </source>
</evidence>
<dbReference type="OrthoDB" id="5983381at2759"/>
<feature type="domain" description="Nematode cuticle collagen N-terminal" evidence="3">
    <location>
        <begin position="3"/>
        <end position="55"/>
    </location>
</feature>
<keyword evidence="1" id="KW-0677">Repeat</keyword>
<evidence type="ECO:0000256" key="1">
    <source>
        <dbReference type="ARBA" id="ARBA00022737"/>
    </source>
</evidence>
<keyword evidence="2" id="KW-0472">Membrane</keyword>
<proteinExistence type="predicted"/>
<reference evidence="4 5" key="1">
    <citation type="submission" date="2015-09" db="EMBL/GenBank/DDBJ databases">
        <title>Draft genome of the parasitic nematode Teladorsagia circumcincta isolate WARC Sus (inbred).</title>
        <authorList>
            <person name="Mitreva M."/>
        </authorList>
    </citation>
    <scope>NUCLEOTIDE SEQUENCE [LARGE SCALE GENOMIC DNA]</scope>
    <source>
        <strain evidence="4 5">S</strain>
    </source>
</reference>
<feature type="transmembrane region" description="Helical" evidence="2">
    <location>
        <begin position="6"/>
        <end position="24"/>
    </location>
</feature>
<organism evidence="4 5">
    <name type="scientific">Teladorsagia circumcincta</name>
    <name type="common">Brown stomach worm</name>
    <name type="synonym">Ostertagia circumcincta</name>
    <dbReference type="NCBI Taxonomy" id="45464"/>
    <lineage>
        <taxon>Eukaryota</taxon>
        <taxon>Metazoa</taxon>
        <taxon>Ecdysozoa</taxon>
        <taxon>Nematoda</taxon>
        <taxon>Chromadorea</taxon>
        <taxon>Rhabditida</taxon>
        <taxon>Rhabditina</taxon>
        <taxon>Rhabditomorpha</taxon>
        <taxon>Strongyloidea</taxon>
        <taxon>Trichostrongylidae</taxon>
        <taxon>Teladorsagia</taxon>
    </lineage>
</organism>
<evidence type="ECO:0000313" key="5">
    <source>
        <dbReference type="Proteomes" id="UP000230423"/>
    </source>
</evidence>
<name>A0A2G9ULP6_TELCI</name>
<dbReference type="GO" id="GO:0042302">
    <property type="term" value="F:structural constituent of cuticle"/>
    <property type="evidence" value="ECO:0007669"/>
    <property type="project" value="InterPro"/>
</dbReference>
<gene>
    <name evidence="4" type="ORF">TELCIR_06918</name>
</gene>
<protein>
    <submittedName>
        <fullName evidence="4">Nematode cuticle collagen domain protein</fullName>
    </submittedName>
</protein>
<sequence>MTTAGYVGAGLCLFGVFCALISVGQIANDIASLRDEVNVGLEEFNLIAEDTWDRLLILQSPTGHSVNAMPSIFRAKRYIYPGSCNCEENNAGCPAGPAGPPGPPGTRGDEGLAGIDGKPGANGNSLAVVHDVPGGCIQCPPGPPGTRGDEGLAGIDGKPGANGNSLAVVHDGNEVPKKNYLVNTDDY</sequence>
<keyword evidence="2" id="KW-1133">Transmembrane helix</keyword>
<keyword evidence="5" id="KW-1185">Reference proteome</keyword>
<keyword evidence="4" id="KW-0176">Collagen</keyword>
<dbReference type="PANTHER" id="PTHR24637:SF251">
    <property type="entry name" value="NEMATODE CUTICLE COLLAGEN N-TERMINAL DOMAIN-CONTAINING PROTEIN"/>
    <property type="match status" value="1"/>
</dbReference>
<dbReference type="InterPro" id="IPR002486">
    <property type="entry name" value="Col_cuticle_N"/>
</dbReference>
<evidence type="ECO:0000313" key="4">
    <source>
        <dbReference type="EMBL" id="PIO71189.1"/>
    </source>
</evidence>
<dbReference type="Proteomes" id="UP000230423">
    <property type="component" value="Unassembled WGS sequence"/>
</dbReference>
<dbReference type="GO" id="GO:0005581">
    <property type="term" value="C:collagen trimer"/>
    <property type="evidence" value="ECO:0007669"/>
    <property type="project" value="UniProtKB-KW"/>
</dbReference>
<dbReference type="EMBL" id="KZ346026">
    <property type="protein sequence ID" value="PIO71189.1"/>
    <property type="molecule type" value="Genomic_DNA"/>
</dbReference>
<accession>A0A2G9ULP6</accession>